<dbReference type="SMART" id="SM00895">
    <property type="entry name" value="FCD"/>
    <property type="match status" value="1"/>
</dbReference>
<keyword evidence="2" id="KW-0238">DNA-binding</keyword>
<dbReference type="RefSeq" id="WP_269592422.1">
    <property type="nucleotide sequence ID" value="NZ_JAPWIS010000029.1"/>
</dbReference>
<evidence type="ECO:0000313" key="5">
    <source>
        <dbReference type="EMBL" id="MCZ4589179.1"/>
    </source>
</evidence>
<dbReference type="InterPro" id="IPR036390">
    <property type="entry name" value="WH_DNA-bd_sf"/>
</dbReference>
<protein>
    <submittedName>
        <fullName evidence="5">FadR/GntR family transcriptional regulator</fullName>
    </submittedName>
</protein>
<accession>A0ABT4NP78</accession>
<gene>
    <name evidence="5" type="ORF">O4328_36985</name>
</gene>
<keyword evidence="6" id="KW-1185">Reference proteome</keyword>
<keyword evidence="1" id="KW-0805">Transcription regulation</keyword>
<evidence type="ECO:0000256" key="2">
    <source>
        <dbReference type="ARBA" id="ARBA00023125"/>
    </source>
</evidence>
<evidence type="ECO:0000259" key="4">
    <source>
        <dbReference type="PROSITE" id="PS50949"/>
    </source>
</evidence>
<dbReference type="PANTHER" id="PTHR43537:SF5">
    <property type="entry name" value="UXU OPERON TRANSCRIPTIONAL REGULATOR"/>
    <property type="match status" value="1"/>
</dbReference>
<proteinExistence type="predicted"/>
<name>A0ABT4NP78_RHOOP</name>
<dbReference type="InterPro" id="IPR011711">
    <property type="entry name" value="GntR_C"/>
</dbReference>
<dbReference type="PROSITE" id="PS50949">
    <property type="entry name" value="HTH_GNTR"/>
    <property type="match status" value="1"/>
</dbReference>
<dbReference type="CDD" id="cd07377">
    <property type="entry name" value="WHTH_GntR"/>
    <property type="match status" value="1"/>
</dbReference>
<dbReference type="SUPFAM" id="SSF46785">
    <property type="entry name" value="Winged helix' DNA-binding domain"/>
    <property type="match status" value="1"/>
</dbReference>
<dbReference type="PANTHER" id="PTHR43537">
    <property type="entry name" value="TRANSCRIPTIONAL REGULATOR, GNTR FAMILY"/>
    <property type="match status" value="1"/>
</dbReference>
<dbReference type="InterPro" id="IPR008920">
    <property type="entry name" value="TF_FadR/GntR_C"/>
</dbReference>
<comment type="caution">
    <text evidence="5">The sequence shown here is derived from an EMBL/GenBank/DDBJ whole genome shotgun (WGS) entry which is preliminary data.</text>
</comment>
<evidence type="ECO:0000256" key="3">
    <source>
        <dbReference type="ARBA" id="ARBA00023163"/>
    </source>
</evidence>
<reference evidence="5" key="1">
    <citation type="submission" date="2022-12" db="EMBL/GenBank/DDBJ databases">
        <authorList>
            <person name="Krivoruchko A.V."/>
            <person name="Elkin A."/>
        </authorList>
    </citation>
    <scope>NUCLEOTIDE SEQUENCE</scope>
    <source>
        <strain evidence="5">IEGM 249</strain>
    </source>
</reference>
<evidence type="ECO:0000256" key="1">
    <source>
        <dbReference type="ARBA" id="ARBA00023015"/>
    </source>
</evidence>
<dbReference type="Gene3D" id="1.10.10.10">
    <property type="entry name" value="Winged helix-like DNA-binding domain superfamily/Winged helix DNA-binding domain"/>
    <property type="match status" value="1"/>
</dbReference>
<evidence type="ECO:0000313" key="6">
    <source>
        <dbReference type="Proteomes" id="UP001066327"/>
    </source>
</evidence>
<dbReference type="InterPro" id="IPR036388">
    <property type="entry name" value="WH-like_DNA-bd_sf"/>
</dbReference>
<dbReference type="Gene3D" id="1.20.120.530">
    <property type="entry name" value="GntR ligand-binding domain-like"/>
    <property type="match status" value="1"/>
</dbReference>
<dbReference type="EMBL" id="JAPWIS010000029">
    <property type="protein sequence ID" value="MCZ4589179.1"/>
    <property type="molecule type" value="Genomic_DNA"/>
</dbReference>
<dbReference type="PRINTS" id="PR00035">
    <property type="entry name" value="HTHGNTR"/>
</dbReference>
<feature type="domain" description="HTH gntR-type" evidence="4">
    <location>
        <begin position="27"/>
        <end position="97"/>
    </location>
</feature>
<dbReference type="Pfam" id="PF07729">
    <property type="entry name" value="FCD"/>
    <property type="match status" value="1"/>
</dbReference>
<sequence length="253" mass="28033">MAAGPVPGRIDPMPETADIQFRPARPRRAFDEIIDQVRTQVRQGKLPPGSRLPSGRMLAAQFGVSRNTVREAIRMLEVTGVVTIKKGATGGAFITPTDPISISRALSDNLLLTRYSLSDLTEAREEIETVAVTTACARRTDDDLARMEDLLHKAADLAARQDWNGKSKAIIEFHCLIGEATQNPIIATMMRSLMDLLTEFTLRFGGEIPTGDPLRSPRALLEHIRRRDADAAVAELVQNTRRVHRMWLADAEE</sequence>
<dbReference type="SUPFAM" id="SSF48008">
    <property type="entry name" value="GntR ligand-binding domain-like"/>
    <property type="match status" value="1"/>
</dbReference>
<dbReference type="SMART" id="SM00345">
    <property type="entry name" value="HTH_GNTR"/>
    <property type="match status" value="1"/>
</dbReference>
<dbReference type="Pfam" id="PF00392">
    <property type="entry name" value="GntR"/>
    <property type="match status" value="1"/>
</dbReference>
<dbReference type="InterPro" id="IPR000524">
    <property type="entry name" value="Tscrpt_reg_HTH_GntR"/>
</dbReference>
<keyword evidence="3" id="KW-0804">Transcription</keyword>
<dbReference type="Proteomes" id="UP001066327">
    <property type="component" value="Unassembled WGS sequence"/>
</dbReference>
<organism evidence="5 6">
    <name type="scientific">Rhodococcus opacus</name>
    <name type="common">Nocardia opaca</name>
    <dbReference type="NCBI Taxonomy" id="37919"/>
    <lineage>
        <taxon>Bacteria</taxon>
        <taxon>Bacillati</taxon>
        <taxon>Actinomycetota</taxon>
        <taxon>Actinomycetes</taxon>
        <taxon>Mycobacteriales</taxon>
        <taxon>Nocardiaceae</taxon>
        <taxon>Rhodococcus</taxon>
    </lineage>
</organism>